<evidence type="ECO:0000256" key="6">
    <source>
        <dbReference type="HAMAP-Rule" id="MF_00740"/>
    </source>
</evidence>
<feature type="binding site" evidence="6">
    <location>
        <position position="330"/>
    </location>
    <ligand>
        <name>Mn(2+)</name>
        <dbReference type="ChEBI" id="CHEBI:29035"/>
        <label>1</label>
    </ligand>
</feature>
<dbReference type="InterPro" id="IPR006124">
    <property type="entry name" value="Metalloenzyme"/>
</dbReference>
<keyword evidence="4 6" id="KW-0464">Manganese</keyword>
<feature type="binding site" evidence="6">
    <location>
        <position position="288"/>
    </location>
    <ligand>
        <name>Mn(2+)</name>
        <dbReference type="ChEBI" id="CHEBI:29035"/>
        <label>2</label>
    </ligand>
</feature>
<comment type="pathway">
    <text evidence="6">Carbohydrate degradation; 2-deoxy-D-ribose 1-phosphate degradation; D-glyceraldehyde 3-phosphate and acetaldehyde from 2-deoxy-alpha-D-ribose 1-phosphate: step 1/2.</text>
</comment>
<dbReference type="CDD" id="cd16009">
    <property type="entry name" value="PPM"/>
    <property type="match status" value="1"/>
</dbReference>
<dbReference type="EMBL" id="PZJJ01000001">
    <property type="protein sequence ID" value="PTL40419.1"/>
    <property type="molecule type" value="Genomic_DNA"/>
</dbReference>
<comment type="catalytic activity">
    <reaction evidence="6">
        <text>2-deoxy-alpha-D-ribose 1-phosphate = 2-deoxy-D-ribose 5-phosphate</text>
        <dbReference type="Rhea" id="RHEA:27658"/>
        <dbReference type="ChEBI" id="CHEBI:57259"/>
        <dbReference type="ChEBI" id="CHEBI:62877"/>
        <dbReference type="EC" id="5.4.2.7"/>
    </reaction>
</comment>
<dbReference type="Pfam" id="PF01676">
    <property type="entry name" value="Metalloenzyme"/>
    <property type="match status" value="1"/>
</dbReference>
<dbReference type="GO" id="GO:0006018">
    <property type="term" value="P:2-deoxyribose 1-phosphate catabolic process"/>
    <property type="evidence" value="ECO:0007669"/>
    <property type="project" value="UniProtKB-UniRule"/>
</dbReference>
<dbReference type="InterPro" id="IPR024052">
    <property type="entry name" value="Phosphopentomutase_DeoB_cap_sf"/>
</dbReference>
<sequence>MKNQQFKRIFVIVMDSVGIGEAPDAAEFNDTGADTLGHIAEKMKGLHMPNMDKLGLTQVKKYEGASEVERPEGYYGKMEEISAGKDTMTGHWEIMGLHIDKPFRTFPDGFPEKLINELETRTGRKIIGNKPASGTEILEELGSQHVETGDLIVYTSADSVLQIAAHEEIVPPEELWNICETARELTLDEPYMIGRIIARPFKGEPGNWERTSNRHDYALKPFGRTVMNELADAGFDSIAIGKISDIYDGEGVTSSMRTESNMDGMDKLEQSIAMDFNGMSFLNLVDFDAKFGHRRDPLGYGRALEEYDARLPKVLEELKEDDLLIITADHGNDPVHHGTDHTREYVPLIAYSKSLKNPGSLGTRKTFADVGATVADNFNVASPEIGTSFLNELK</sequence>
<keyword evidence="10" id="KW-1185">Reference proteome</keyword>
<keyword evidence="2 6" id="KW-0963">Cytoplasm</keyword>
<dbReference type="InterPro" id="IPR010045">
    <property type="entry name" value="DeoB"/>
</dbReference>
<evidence type="ECO:0000256" key="2">
    <source>
        <dbReference type="ARBA" id="ARBA00022490"/>
    </source>
</evidence>
<dbReference type="Gene3D" id="3.30.70.1250">
    <property type="entry name" value="Phosphopentomutase"/>
    <property type="match status" value="1"/>
</dbReference>
<dbReference type="GO" id="GO:0008973">
    <property type="term" value="F:phosphopentomutase activity"/>
    <property type="evidence" value="ECO:0007669"/>
    <property type="project" value="UniProtKB-UniRule"/>
</dbReference>
<dbReference type="FunFam" id="3.30.70.1250:FF:000001">
    <property type="entry name" value="Phosphopentomutase"/>
    <property type="match status" value="1"/>
</dbReference>
<evidence type="ECO:0000313" key="9">
    <source>
        <dbReference type="EMBL" id="PTL40419.1"/>
    </source>
</evidence>
<feature type="binding site" evidence="6">
    <location>
        <position position="293"/>
    </location>
    <ligand>
        <name>Mn(2+)</name>
        <dbReference type="ChEBI" id="CHEBI:29035"/>
        <label>2</label>
    </ligand>
</feature>
<dbReference type="PIRSF" id="PIRSF001491">
    <property type="entry name" value="Ppentomutase"/>
    <property type="match status" value="1"/>
</dbReference>
<dbReference type="GO" id="GO:0000287">
    <property type="term" value="F:magnesium ion binding"/>
    <property type="evidence" value="ECO:0007669"/>
    <property type="project" value="UniProtKB-UniRule"/>
</dbReference>
<feature type="domain" description="Metalloenzyme" evidence="8">
    <location>
        <begin position="7"/>
        <end position="380"/>
    </location>
</feature>
<dbReference type="NCBIfam" id="NF003766">
    <property type="entry name" value="PRK05362.1"/>
    <property type="match status" value="1"/>
</dbReference>
<dbReference type="UniPathway" id="UPA00087">
    <property type="reaction ID" value="UER00173"/>
</dbReference>
<dbReference type="Proteomes" id="UP000240509">
    <property type="component" value="Unassembled WGS sequence"/>
</dbReference>
<dbReference type="PANTHER" id="PTHR21110">
    <property type="entry name" value="PHOSPHOPENTOMUTASE"/>
    <property type="match status" value="1"/>
</dbReference>
<dbReference type="HAMAP" id="MF_00740">
    <property type="entry name" value="Phosphopentomut"/>
    <property type="match status" value="1"/>
</dbReference>
<comment type="similarity">
    <text evidence="1 6">Belongs to the phosphopentomutase family.</text>
</comment>
<dbReference type="GO" id="GO:0005829">
    <property type="term" value="C:cytosol"/>
    <property type="evidence" value="ECO:0007669"/>
    <property type="project" value="TreeGrafter"/>
</dbReference>
<evidence type="ECO:0000259" key="8">
    <source>
        <dbReference type="Pfam" id="PF01676"/>
    </source>
</evidence>
<evidence type="ECO:0000313" key="10">
    <source>
        <dbReference type="Proteomes" id="UP000240509"/>
    </source>
</evidence>
<name>A0A2T4UAK5_9BACI</name>
<dbReference type="Gene3D" id="3.40.720.10">
    <property type="entry name" value="Alkaline Phosphatase, subunit A"/>
    <property type="match status" value="1"/>
</dbReference>
<comment type="subcellular location">
    <subcellularLocation>
        <location evidence="6">Cytoplasm</location>
    </subcellularLocation>
</comment>
<protein>
    <recommendedName>
        <fullName evidence="6 7">Phosphopentomutase</fullName>
        <ecNumber evidence="6 7">5.4.2.7</ecNumber>
    </recommendedName>
    <alternativeName>
        <fullName evidence="6">Phosphodeoxyribomutase</fullName>
    </alternativeName>
</protein>
<comment type="caution">
    <text evidence="9">The sequence shown here is derived from an EMBL/GenBank/DDBJ whole genome shotgun (WGS) entry which is preliminary data.</text>
</comment>
<evidence type="ECO:0000256" key="1">
    <source>
        <dbReference type="ARBA" id="ARBA00010373"/>
    </source>
</evidence>
<dbReference type="RefSeq" id="WP_107582868.1">
    <property type="nucleotide sequence ID" value="NZ_PZJJ01000001.1"/>
</dbReference>
<dbReference type="GO" id="GO:0009117">
    <property type="term" value="P:nucleotide metabolic process"/>
    <property type="evidence" value="ECO:0007669"/>
    <property type="project" value="UniProtKB-UniRule"/>
</dbReference>
<accession>A0A2T4UAK5</accession>
<feature type="binding site" evidence="6">
    <location>
        <position position="341"/>
    </location>
    <ligand>
        <name>Mn(2+)</name>
        <dbReference type="ChEBI" id="CHEBI:29035"/>
        <label>2</label>
    </ligand>
</feature>
<comment type="cofactor">
    <cofactor evidence="6">
        <name>Mn(2+)</name>
        <dbReference type="ChEBI" id="CHEBI:29035"/>
    </cofactor>
    <text evidence="6">Binds 2 manganese ions.</text>
</comment>
<evidence type="ECO:0000256" key="3">
    <source>
        <dbReference type="ARBA" id="ARBA00022723"/>
    </source>
</evidence>
<dbReference type="SUPFAM" id="SSF143856">
    <property type="entry name" value="DeoB insert domain-like"/>
    <property type="match status" value="1"/>
</dbReference>
<evidence type="ECO:0000256" key="4">
    <source>
        <dbReference type="ARBA" id="ARBA00023211"/>
    </source>
</evidence>
<keyword evidence="5 6" id="KW-0413">Isomerase</keyword>
<dbReference type="EC" id="5.4.2.7" evidence="6 7"/>
<dbReference type="SUPFAM" id="SSF53649">
    <property type="entry name" value="Alkaline phosphatase-like"/>
    <property type="match status" value="1"/>
</dbReference>
<dbReference type="PANTHER" id="PTHR21110:SF0">
    <property type="entry name" value="PHOSPHOPENTOMUTASE"/>
    <property type="match status" value="1"/>
</dbReference>
<proteinExistence type="inferred from homology"/>
<gene>
    <name evidence="6 9" type="primary">deoB</name>
    <name evidence="9" type="ORF">C6Y45_00480</name>
</gene>
<dbReference type="AlphaFoldDB" id="A0A2T4UAK5"/>
<keyword evidence="3 6" id="KW-0479">Metal-binding</keyword>
<evidence type="ECO:0000256" key="7">
    <source>
        <dbReference type="NCBIfam" id="TIGR01696"/>
    </source>
</evidence>
<feature type="binding site" evidence="6">
    <location>
        <position position="329"/>
    </location>
    <ligand>
        <name>Mn(2+)</name>
        <dbReference type="ChEBI" id="CHEBI:29035"/>
        <label>1</label>
    </ligand>
</feature>
<comment type="catalytic activity">
    <reaction evidence="6">
        <text>alpha-D-ribose 1-phosphate = D-ribose 5-phosphate</text>
        <dbReference type="Rhea" id="RHEA:18793"/>
        <dbReference type="ChEBI" id="CHEBI:57720"/>
        <dbReference type="ChEBI" id="CHEBI:78346"/>
        <dbReference type="EC" id="5.4.2.7"/>
    </reaction>
</comment>
<feature type="binding site" evidence="6">
    <location>
        <position position="15"/>
    </location>
    <ligand>
        <name>Mn(2+)</name>
        <dbReference type="ChEBI" id="CHEBI:29035"/>
        <label>1</label>
    </ligand>
</feature>
<evidence type="ECO:0000256" key="5">
    <source>
        <dbReference type="ARBA" id="ARBA00023235"/>
    </source>
</evidence>
<organism evidence="9 10">
    <name type="scientific">Alkalicoccus saliphilus</name>
    <dbReference type="NCBI Taxonomy" id="200989"/>
    <lineage>
        <taxon>Bacteria</taxon>
        <taxon>Bacillati</taxon>
        <taxon>Bacillota</taxon>
        <taxon>Bacilli</taxon>
        <taxon>Bacillales</taxon>
        <taxon>Bacillaceae</taxon>
        <taxon>Alkalicoccus</taxon>
    </lineage>
</organism>
<dbReference type="OrthoDB" id="9769930at2"/>
<dbReference type="InterPro" id="IPR017850">
    <property type="entry name" value="Alkaline_phosphatase_core_sf"/>
</dbReference>
<dbReference type="GO" id="GO:0043094">
    <property type="term" value="P:metabolic compound salvage"/>
    <property type="evidence" value="ECO:0007669"/>
    <property type="project" value="UniProtKB-UniRule"/>
</dbReference>
<dbReference type="GO" id="GO:0030145">
    <property type="term" value="F:manganese ion binding"/>
    <property type="evidence" value="ECO:0007669"/>
    <property type="project" value="UniProtKB-UniRule"/>
</dbReference>
<dbReference type="GO" id="GO:0006015">
    <property type="term" value="P:5-phosphoribose 1-diphosphate biosynthetic process"/>
    <property type="evidence" value="ECO:0007669"/>
    <property type="project" value="UniProtKB-UniPathway"/>
</dbReference>
<dbReference type="NCBIfam" id="TIGR01696">
    <property type="entry name" value="deoB"/>
    <property type="match status" value="1"/>
</dbReference>
<reference evidence="9 10" key="1">
    <citation type="submission" date="2018-03" db="EMBL/GenBank/DDBJ databases">
        <title>Alkalicoccus saliphilus sp. nov., isolated from a mineral pool.</title>
        <authorList>
            <person name="Zhao B."/>
        </authorList>
    </citation>
    <scope>NUCLEOTIDE SEQUENCE [LARGE SCALE GENOMIC DNA]</scope>
    <source>
        <strain evidence="9 10">6AG</strain>
    </source>
</reference>
<comment type="function">
    <text evidence="6">Isomerase that catalyzes the conversion of deoxy-ribose 1-phosphate (dRib-1-P) and ribose 1-phosphate (Rib-1-P) to deoxy-ribose 5-phosphate (dRib-5-P) and ribose 5-phosphate (Rib-5-P), respectively.</text>
</comment>